<dbReference type="GO" id="GO:0016787">
    <property type="term" value="F:hydrolase activity"/>
    <property type="evidence" value="ECO:0007669"/>
    <property type="project" value="UniProtKB-KW"/>
</dbReference>
<evidence type="ECO:0000313" key="6">
    <source>
        <dbReference type="Proteomes" id="UP000325218"/>
    </source>
</evidence>
<protein>
    <submittedName>
        <fullName evidence="5">NUDIX domain-containing protein</fullName>
    </submittedName>
</protein>
<dbReference type="InterPro" id="IPR015797">
    <property type="entry name" value="NUDIX_hydrolase-like_dom_sf"/>
</dbReference>
<keyword evidence="6" id="KW-1185">Reference proteome</keyword>
<evidence type="ECO:0000259" key="4">
    <source>
        <dbReference type="PROSITE" id="PS51462"/>
    </source>
</evidence>
<dbReference type="PANTHER" id="PTHR43736">
    <property type="entry name" value="ADP-RIBOSE PYROPHOSPHATASE"/>
    <property type="match status" value="1"/>
</dbReference>
<dbReference type="InterPro" id="IPR000086">
    <property type="entry name" value="NUDIX_hydrolase_dom"/>
</dbReference>
<evidence type="ECO:0000256" key="1">
    <source>
        <dbReference type="ARBA" id="ARBA00005582"/>
    </source>
</evidence>
<comment type="similarity">
    <text evidence="1 3">Belongs to the Nudix hydrolase family.</text>
</comment>
<dbReference type="PANTHER" id="PTHR43736:SF1">
    <property type="entry name" value="DIHYDRONEOPTERIN TRIPHOSPHATE DIPHOSPHATASE"/>
    <property type="match status" value="1"/>
</dbReference>
<evidence type="ECO:0000256" key="3">
    <source>
        <dbReference type="RuleBase" id="RU003476"/>
    </source>
</evidence>
<sequence>MTPEGIVLVASVTILNHDQALIIKENKPNARDKWNFPSGRMEYGEDILHTARREVREETGLEVNLTGTTGVYNFMSRTNNQVILFHFIGEMTGGVLKLEEDEISDSKWVQVNELAKIENEDLREPGVLKQIIDNLLQNKVHSISMYNEPLRSN</sequence>
<dbReference type="Pfam" id="PF00293">
    <property type="entry name" value="NUDIX"/>
    <property type="match status" value="1"/>
</dbReference>
<dbReference type="InterPro" id="IPR020084">
    <property type="entry name" value="NUDIX_hydrolase_CS"/>
</dbReference>
<evidence type="ECO:0000313" key="5">
    <source>
        <dbReference type="EMBL" id="TYA12307.1"/>
    </source>
</evidence>
<dbReference type="RefSeq" id="WP_148453908.1">
    <property type="nucleotide sequence ID" value="NZ_VSDO01000003.1"/>
</dbReference>
<dbReference type="EMBL" id="VSDO01000003">
    <property type="protein sequence ID" value="TYA12307.1"/>
    <property type="molecule type" value="Genomic_DNA"/>
</dbReference>
<proteinExistence type="inferred from homology"/>
<accession>A0A5D0CU46</accession>
<dbReference type="Proteomes" id="UP000325218">
    <property type="component" value="Unassembled WGS sequence"/>
</dbReference>
<dbReference type="PRINTS" id="PR00502">
    <property type="entry name" value="NUDIXFAMILY"/>
</dbReference>
<organism evidence="5 6">
    <name type="scientific">Paenibacillus faecis</name>
    <dbReference type="NCBI Taxonomy" id="862114"/>
    <lineage>
        <taxon>Bacteria</taxon>
        <taxon>Bacillati</taxon>
        <taxon>Bacillota</taxon>
        <taxon>Bacilli</taxon>
        <taxon>Bacillales</taxon>
        <taxon>Paenibacillaceae</taxon>
        <taxon>Paenibacillus</taxon>
    </lineage>
</organism>
<dbReference type="InterPro" id="IPR020476">
    <property type="entry name" value="Nudix_hydrolase"/>
</dbReference>
<reference evidence="5 6" key="1">
    <citation type="submission" date="2019-08" db="EMBL/GenBank/DDBJ databases">
        <title>Genome sequencing of Paenibacillus faecis DSM 23593(T).</title>
        <authorList>
            <person name="Kook J.-K."/>
            <person name="Park S.-N."/>
            <person name="Lim Y.K."/>
        </authorList>
    </citation>
    <scope>NUCLEOTIDE SEQUENCE [LARGE SCALE GENOMIC DNA]</scope>
    <source>
        <strain evidence="5 6">DSM 23593</strain>
    </source>
</reference>
<dbReference type="OrthoDB" id="9800077at2"/>
<dbReference type="PROSITE" id="PS51462">
    <property type="entry name" value="NUDIX"/>
    <property type="match status" value="1"/>
</dbReference>
<dbReference type="Gene3D" id="3.90.79.10">
    <property type="entry name" value="Nucleoside Triphosphate Pyrophosphohydrolase"/>
    <property type="match status" value="1"/>
</dbReference>
<name>A0A5D0CU46_9BACL</name>
<dbReference type="CDD" id="cd02883">
    <property type="entry name" value="NUDIX_Hydrolase"/>
    <property type="match status" value="1"/>
</dbReference>
<keyword evidence="2 3" id="KW-0378">Hydrolase</keyword>
<gene>
    <name evidence="5" type="ORF">FRY98_16530</name>
</gene>
<dbReference type="PROSITE" id="PS00893">
    <property type="entry name" value="NUDIX_BOX"/>
    <property type="match status" value="1"/>
</dbReference>
<evidence type="ECO:0000256" key="2">
    <source>
        <dbReference type="ARBA" id="ARBA00022801"/>
    </source>
</evidence>
<dbReference type="AlphaFoldDB" id="A0A5D0CU46"/>
<feature type="domain" description="Nudix hydrolase" evidence="4">
    <location>
        <begin position="5"/>
        <end position="133"/>
    </location>
</feature>
<dbReference type="SUPFAM" id="SSF55811">
    <property type="entry name" value="Nudix"/>
    <property type="match status" value="1"/>
</dbReference>
<comment type="caution">
    <text evidence="5">The sequence shown here is derived from an EMBL/GenBank/DDBJ whole genome shotgun (WGS) entry which is preliminary data.</text>
</comment>